<feature type="region of interest" description="Disordered" evidence="1">
    <location>
        <begin position="11"/>
        <end position="39"/>
    </location>
</feature>
<feature type="non-terminal residue" evidence="2">
    <location>
        <position position="1"/>
    </location>
</feature>
<dbReference type="AlphaFoldDB" id="A0A023G1Q2"/>
<dbReference type="GO" id="GO:0006508">
    <property type="term" value="P:proteolysis"/>
    <property type="evidence" value="ECO:0007669"/>
    <property type="project" value="UniProtKB-KW"/>
</dbReference>
<dbReference type="GO" id="GO:0008237">
    <property type="term" value="F:metallopeptidase activity"/>
    <property type="evidence" value="ECO:0007669"/>
    <property type="project" value="UniProtKB-KW"/>
</dbReference>
<dbReference type="InterPro" id="IPR024079">
    <property type="entry name" value="MetalloPept_cat_dom_sf"/>
</dbReference>
<evidence type="ECO:0000256" key="1">
    <source>
        <dbReference type="SAM" id="MobiDB-lite"/>
    </source>
</evidence>
<reference evidence="2" key="1">
    <citation type="submission" date="2014-03" db="EMBL/GenBank/DDBJ databases">
        <title>The sialotranscriptome of Amblyomma triste, Amblyomma parvum and Amblyomma cajennense ticks, uncovered by 454-based RNA-seq.</title>
        <authorList>
            <person name="Garcia G.R."/>
            <person name="Gardinassi L.G."/>
            <person name="Ribeiro J.M."/>
            <person name="Anatrielo E."/>
            <person name="Ferreira B.R."/>
            <person name="Moreira H.N."/>
            <person name="Mafra C."/>
            <person name="Olegario M.M."/>
            <person name="Szabo P.J."/>
            <person name="Miranda-Santos I.K."/>
            <person name="Maruyama S.R."/>
        </authorList>
    </citation>
    <scope>NUCLEOTIDE SEQUENCE</scope>
    <source>
        <strain evidence="2">Araguapaz</strain>
        <tissue evidence="2">Salivary glands</tissue>
    </source>
</reference>
<name>A0A023G1Q2_AMBPA</name>
<proteinExistence type="evidence at transcript level"/>
<protein>
    <submittedName>
        <fullName evidence="2">Putative tick metalloprotease 39</fullName>
    </submittedName>
</protein>
<dbReference type="EMBL" id="GBBL01000382">
    <property type="protein sequence ID" value="JAC26938.1"/>
    <property type="molecule type" value="mRNA"/>
</dbReference>
<keyword evidence="2" id="KW-0482">Metalloprotease</keyword>
<dbReference type="Gene3D" id="3.40.1620.60">
    <property type="match status" value="1"/>
</dbReference>
<organism evidence="2">
    <name type="scientific">Amblyomma parvum</name>
    <name type="common">South American tick</name>
    <dbReference type="NCBI Taxonomy" id="251391"/>
    <lineage>
        <taxon>Eukaryota</taxon>
        <taxon>Metazoa</taxon>
        <taxon>Ecdysozoa</taxon>
        <taxon>Arthropoda</taxon>
        <taxon>Chelicerata</taxon>
        <taxon>Arachnida</taxon>
        <taxon>Acari</taxon>
        <taxon>Parasitiformes</taxon>
        <taxon>Ixodida</taxon>
        <taxon>Ixodoidea</taxon>
        <taxon>Ixodidae</taxon>
        <taxon>Amblyomminae</taxon>
        <taxon>Amblyomma</taxon>
    </lineage>
</organism>
<keyword evidence="2" id="KW-0378">Hydrolase</keyword>
<accession>A0A023G1Q2</accession>
<sequence>VSGRTEDGILDMLSNSYDRPNADCNETKPSTETPKKKRKDRPDKFIVEVCMVTTIEFTCSFNTTSDLIEYLAIFLNAAALPFHDMTRPKIRLQLNEVVTNVTDQVINKTEDGVDIHKALYSMKALSEKGAFNRCDVAFLLSSEDMYRVINQTIPPIIEKRTMGVAYLAGVCKEYKVSVVEDKPHTYEGVLTCAHELAHLTLPRSCVEVSAAPLYTTAAYPGQNMTRREFCQLMHKGNFTAKPFQKHSKRHKNCQIKCCWKEDDLVWCQEHNMPEGLKCAPGKTCRRGVCARHSWE</sequence>
<dbReference type="SUPFAM" id="SSF55486">
    <property type="entry name" value="Metalloproteases ('zincins'), catalytic domain"/>
    <property type="match status" value="1"/>
</dbReference>
<keyword evidence="2" id="KW-0645">Protease</keyword>
<evidence type="ECO:0000313" key="2">
    <source>
        <dbReference type="EMBL" id="JAC26938.1"/>
    </source>
</evidence>
<dbReference type="Pfam" id="PF13582">
    <property type="entry name" value="Reprolysin_3"/>
    <property type="match status" value="1"/>
</dbReference>
<dbReference type="Gene3D" id="3.40.390.10">
    <property type="entry name" value="Collagenase (Catalytic Domain)"/>
    <property type="match status" value="1"/>
</dbReference>